<dbReference type="GO" id="GO:0016746">
    <property type="term" value="F:acyltransferase activity"/>
    <property type="evidence" value="ECO:0007669"/>
    <property type="project" value="UniProtKB-KW"/>
</dbReference>
<keyword evidence="5 8" id="KW-0472">Membrane</keyword>
<evidence type="ECO:0000256" key="1">
    <source>
        <dbReference type="ARBA" id="ARBA00022679"/>
    </source>
</evidence>
<keyword evidence="2 8" id="KW-0812">Transmembrane</keyword>
<keyword evidence="3 8" id="KW-1133">Transmembrane helix</keyword>
<dbReference type="PANTHER" id="PTHR23063:SF60">
    <property type="entry name" value="LYSOPHOSPHATIDIC ACID:OLEOYL-COA ACYLTRANSFERASE 1"/>
    <property type="match status" value="1"/>
</dbReference>
<feature type="compositionally biased region" description="Low complexity" evidence="7">
    <location>
        <begin position="180"/>
        <end position="190"/>
    </location>
</feature>
<evidence type="ECO:0000256" key="3">
    <source>
        <dbReference type="ARBA" id="ARBA00022989"/>
    </source>
</evidence>
<dbReference type="Proteomes" id="UP000305948">
    <property type="component" value="Unassembled WGS sequence"/>
</dbReference>
<evidence type="ECO:0000256" key="4">
    <source>
        <dbReference type="ARBA" id="ARBA00023098"/>
    </source>
</evidence>
<organism evidence="9 10">
    <name type="scientific">Heliocybe sulcata</name>
    <dbReference type="NCBI Taxonomy" id="5364"/>
    <lineage>
        <taxon>Eukaryota</taxon>
        <taxon>Fungi</taxon>
        <taxon>Dikarya</taxon>
        <taxon>Basidiomycota</taxon>
        <taxon>Agaricomycotina</taxon>
        <taxon>Agaricomycetes</taxon>
        <taxon>Gloeophyllales</taxon>
        <taxon>Gloeophyllaceae</taxon>
        <taxon>Heliocybe</taxon>
    </lineage>
</organism>
<evidence type="ECO:0000313" key="9">
    <source>
        <dbReference type="EMBL" id="TFK55768.1"/>
    </source>
</evidence>
<evidence type="ECO:0000256" key="6">
    <source>
        <dbReference type="ARBA" id="ARBA00023315"/>
    </source>
</evidence>
<feature type="transmembrane region" description="Helical" evidence="8">
    <location>
        <begin position="48"/>
        <end position="72"/>
    </location>
</feature>
<evidence type="ECO:0000256" key="5">
    <source>
        <dbReference type="ARBA" id="ARBA00023136"/>
    </source>
</evidence>
<keyword evidence="10" id="KW-1185">Reference proteome</keyword>
<proteinExistence type="predicted"/>
<dbReference type="STRING" id="5364.A0A5C3NI57"/>
<dbReference type="PANTHER" id="PTHR23063">
    <property type="entry name" value="PHOSPHOLIPID ACYLTRANSFERASE"/>
    <property type="match status" value="1"/>
</dbReference>
<sequence length="376" mass="40949">MEKFSAFRDPGTGIQACTPFLTPVPPLGADTYSRYLKPLQYLVGTAKFALAVILFAIYFVLVQIICLVLVPITPLHRAVTWIITAVITRLILLVVGLWWIPVDVVTRKRGRSTRANESWNPAAGDIIVSNWVSWTELLWLAFRFNPIFLIPIPISDPAMSTPTPSTPLSHTPGRRTGTGSAALSSPSARAPAPRVPIIGFHQVSLLRMVRYTGGVPSADAAQASHPRPLDEILSRADRPVVLFPECTTSNGRGILRFSDVVPDLKAKKDKLFMMCVRYDPPTGISPSLAHPMPSSPAFLNPLSHLFSVCTALIPLTMSIRLVAKSSLEPSDSPAGGSMAEAEEAIASIGKIKRMGMGWEDKAAFLEFYHGTRKSGR</sequence>
<keyword evidence="1" id="KW-0808">Transferase</keyword>
<keyword evidence="6" id="KW-0012">Acyltransferase</keyword>
<keyword evidence="4" id="KW-0443">Lipid metabolism</keyword>
<dbReference type="EMBL" id="ML213504">
    <property type="protein sequence ID" value="TFK55768.1"/>
    <property type="molecule type" value="Genomic_DNA"/>
</dbReference>
<dbReference type="GO" id="GO:0006629">
    <property type="term" value="P:lipid metabolic process"/>
    <property type="evidence" value="ECO:0007669"/>
    <property type="project" value="UniProtKB-KW"/>
</dbReference>
<accession>A0A5C3NI57</accession>
<evidence type="ECO:0008006" key="11">
    <source>
        <dbReference type="Google" id="ProtNLM"/>
    </source>
</evidence>
<gene>
    <name evidence="9" type="ORF">OE88DRAFT_1710117</name>
</gene>
<evidence type="ECO:0000313" key="10">
    <source>
        <dbReference type="Proteomes" id="UP000305948"/>
    </source>
</evidence>
<protein>
    <recommendedName>
        <fullName evidence="11">Phospholipid/glycerol acyltransferase domain-containing protein</fullName>
    </recommendedName>
</protein>
<feature type="region of interest" description="Disordered" evidence="7">
    <location>
        <begin position="161"/>
        <end position="190"/>
    </location>
</feature>
<feature type="compositionally biased region" description="Low complexity" evidence="7">
    <location>
        <begin position="161"/>
        <end position="171"/>
    </location>
</feature>
<name>A0A5C3NI57_9AGAM</name>
<reference evidence="9 10" key="1">
    <citation type="journal article" date="2019" name="Nat. Ecol. Evol.">
        <title>Megaphylogeny resolves global patterns of mushroom evolution.</title>
        <authorList>
            <person name="Varga T."/>
            <person name="Krizsan K."/>
            <person name="Foldi C."/>
            <person name="Dima B."/>
            <person name="Sanchez-Garcia M."/>
            <person name="Sanchez-Ramirez S."/>
            <person name="Szollosi G.J."/>
            <person name="Szarkandi J.G."/>
            <person name="Papp V."/>
            <person name="Albert L."/>
            <person name="Andreopoulos W."/>
            <person name="Angelini C."/>
            <person name="Antonin V."/>
            <person name="Barry K.W."/>
            <person name="Bougher N.L."/>
            <person name="Buchanan P."/>
            <person name="Buyck B."/>
            <person name="Bense V."/>
            <person name="Catcheside P."/>
            <person name="Chovatia M."/>
            <person name="Cooper J."/>
            <person name="Damon W."/>
            <person name="Desjardin D."/>
            <person name="Finy P."/>
            <person name="Geml J."/>
            <person name="Haridas S."/>
            <person name="Hughes K."/>
            <person name="Justo A."/>
            <person name="Karasinski D."/>
            <person name="Kautmanova I."/>
            <person name="Kiss B."/>
            <person name="Kocsube S."/>
            <person name="Kotiranta H."/>
            <person name="LaButti K.M."/>
            <person name="Lechner B.E."/>
            <person name="Liimatainen K."/>
            <person name="Lipzen A."/>
            <person name="Lukacs Z."/>
            <person name="Mihaltcheva S."/>
            <person name="Morgado L.N."/>
            <person name="Niskanen T."/>
            <person name="Noordeloos M.E."/>
            <person name="Ohm R.A."/>
            <person name="Ortiz-Santana B."/>
            <person name="Ovrebo C."/>
            <person name="Racz N."/>
            <person name="Riley R."/>
            <person name="Savchenko A."/>
            <person name="Shiryaev A."/>
            <person name="Soop K."/>
            <person name="Spirin V."/>
            <person name="Szebenyi C."/>
            <person name="Tomsovsky M."/>
            <person name="Tulloss R.E."/>
            <person name="Uehling J."/>
            <person name="Grigoriev I.V."/>
            <person name="Vagvolgyi C."/>
            <person name="Papp T."/>
            <person name="Martin F.M."/>
            <person name="Miettinen O."/>
            <person name="Hibbett D.S."/>
            <person name="Nagy L.G."/>
        </authorList>
    </citation>
    <scope>NUCLEOTIDE SEQUENCE [LARGE SCALE GENOMIC DNA]</scope>
    <source>
        <strain evidence="9 10">OMC1185</strain>
    </source>
</reference>
<dbReference type="AlphaFoldDB" id="A0A5C3NI57"/>
<feature type="transmembrane region" description="Helical" evidence="8">
    <location>
        <begin position="78"/>
        <end position="100"/>
    </location>
</feature>
<evidence type="ECO:0000256" key="8">
    <source>
        <dbReference type="SAM" id="Phobius"/>
    </source>
</evidence>
<evidence type="ECO:0000256" key="2">
    <source>
        <dbReference type="ARBA" id="ARBA00022692"/>
    </source>
</evidence>
<dbReference type="OrthoDB" id="272512at2759"/>
<evidence type="ECO:0000256" key="7">
    <source>
        <dbReference type="SAM" id="MobiDB-lite"/>
    </source>
</evidence>